<gene>
    <name evidence="6" type="ORF">Q7514_07460</name>
</gene>
<evidence type="ECO:0000256" key="4">
    <source>
        <dbReference type="PROSITE-ProRule" id="PRU00335"/>
    </source>
</evidence>
<keyword evidence="2 4" id="KW-0238">DNA-binding</keyword>
<dbReference type="Pfam" id="PF21935">
    <property type="entry name" value="TetR_C_45"/>
    <property type="match status" value="1"/>
</dbReference>
<dbReference type="EMBL" id="JAUTXY010000002">
    <property type="protein sequence ID" value="MEE2057364.1"/>
    <property type="molecule type" value="Genomic_DNA"/>
</dbReference>
<dbReference type="Proteomes" id="UP001336020">
    <property type="component" value="Unassembled WGS sequence"/>
</dbReference>
<evidence type="ECO:0000259" key="5">
    <source>
        <dbReference type="PROSITE" id="PS50977"/>
    </source>
</evidence>
<dbReference type="PROSITE" id="PS50977">
    <property type="entry name" value="HTH_TETR_2"/>
    <property type="match status" value="1"/>
</dbReference>
<keyword evidence="1" id="KW-0805">Transcription regulation</keyword>
<comment type="caution">
    <text evidence="6">The sequence shown here is derived from an EMBL/GenBank/DDBJ whole genome shotgun (WGS) entry which is preliminary data.</text>
</comment>
<proteinExistence type="predicted"/>
<feature type="DNA-binding region" description="H-T-H motif" evidence="4">
    <location>
        <begin position="32"/>
        <end position="51"/>
    </location>
</feature>
<dbReference type="InterPro" id="IPR050109">
    <property type="entry name" value="HTH-type_TetR-like_transc_reg"/>
</dbReference>
<dbReference type="SUPFAM" id="SSF48498">
    <property type="entry name" value="Tetracyclin repressor-like, C-terminal domain"/>
    <property type="match status" value="1"/>
</dbReference>
<evidence type="ECO:0000313" key="6">
    <source>
        <dbReference type="EMBL" id="MEE2057364.1"/>
    </source>
</evidence>
<dbReference type="InterPro" id="IPR054126">
    <property type="entry name" value="CprB_TetR_C"/>
</dbReference>
<reference evidence="6 7" key="1">
    <citation type="submission" date="2023-07" db="EMBL/GenBank/DDBJ databases">
        <authorList>
            <person name="Girao M."/>
            <person name="Carvalho M.F."/>
        </authorList>
    </citation>
    <scope>NUCLEOTIDE SEQUENCE [LARGE SCALE GENOMIC DNA]</scope>
    <source>
        <strain evidence="6 7">YIM65754</strain>
    </source>
</reference>
<accession>A0ABU7L755</accession>
<dbReference type="PANTHER" id="PTHR30055:SF234">
    <property type="entry name" value="HTH-TYPE TRANSCRIPTIONAL REGULATOR BETI"/>
    <property type="match status" value="1"/>
</dbReference>
<evidence type="ECO:0000256" key="2">
    <source>
        <dbReference type="ARBA" id="ARBA00023125"/>
    </source>
</evidence>
<organism evidence="6 7">
    <name type="scientific">Rhodococcus artemisiae</name>
    <dbReference type="NCBI Taxonomy" id="714159"/>
    <lineage>
        <taxon>Bacteria</taxon>
        <taxon>Bacillati</taxon>
        <taxon>Actinomycetota</taxon>
        <taxon>Actinomycetes</taxon>
        <taxon>Mycobacteriales</taxon>
        <taxon>Nocardiaceae</taxon>
        <taxon>Rhodococcus</taxon>
    </lineage>
</organism>
<evidence type="ECO:0000256" key="1">
    <source>
        <dbReference type="ARBA" id="ARBA00023015"/>
    </source>
</evidence>
<dbReference type="InterPro" id="IPR047923">
    <property type="entry name" value="ArpA-like"/>
</dbReference>
<keyword evidence="3" id="KW-0804">Transcription</keyword>
<dbReference type="Pfam" id="PF00440">
    <property type="entry name" value="TetR_N"/>
    <property type="match status" value="1"/>
</dbReference>
<sequence>MAKQARAVATRQQIVSAAAATFDRLGFERASLGEIVEASSGLTKGALYFHFKSKDDLAQAVVDRQHTISIAAVEAIATTDASALEQIVMLCHEMGRQIVEDPIVRAGIRLTLEFSAGTTPGKPGPYQDWIEACRHLVETAIAEGDLLPTIEPPVLARFVISAFTGVQTVSNVLDRRADLEQRIDQMWQFLLPGIVTPDRRPDSDRIRLARWIRDPALA</sequence>
<evidence type="ECO:0000256" key="3">
    <source>
        <dbReference type="ARBA" id="ARBA00023163"/>
    </source>
</evidence>
<dbReference type="PANTHER" id="PTHR30055">
    <property type="entry name" value="HTH-TYPE TRANSCRIPTIONAL REGULATOR RUTR"/>
    <property type="match status" value="1"/>
</dbReference>
<dbReference type="RefSeq" id="WP_330132609.1">
    <property type="nucleotide sequence ID" value="NZ_JAUTXY010000002.1"/>
</dbReference>
<dbReference type="NCBIfam" id="NF041196">
    <property type="entry name" value="ScbR_bind_reg"/>
    <property type="match status" value="1"/>
</dbReference>
<keyword evidence="7" id="KW-1185">Reference proteome</keyword>
<feature type="domain" description="HTH tetR-type" evidence="5">
    <location>
        <begin position="8"/>
        <end position="69"/>
    </location>
</feature>
<protein>
    <submittedName>
        <fullName evidence="6">ScbR family autoregulator-binding transcription factor</fullName>
    </submittedName>
</protein>
<dbReference type="InterPro" id="IPR036271">
    <property type="entry name" value="Tet_transcr_reg_TetR-rel_C_sf"/>
</dbReference>
<dbReference type="InterPro" id="IPR009057">
    <property type="entry name" value="Homeodomain-like_sf"/>
</dbReference>
<evidence type="ECO:0000313" key="7">
    <source>
        <dbReference type="Proteomes" id="UP001336020"/>
    </source>
</evidence>
<name>A0ABU7L755_9NOCA</name>
<dbReference type="InterPro" id="IPR001647">
    <property type="entry name" value="HTH_TetR"/>
</dbReference>
<dbReference type="SUPFAM" id="SSF46689">
    <property type="entry name" value="Homeodomain-like"/>
    <property type="match status" value="1"/>
</dbReference>
<dbReference type="Gene3D" id="1.10.357.10">
    <property type="entry name" value="Tetracycline Repressor, domain 2"/>
    <property type="match status" value="1"/>
</dbReference>